<comment type="catalytic activity">
    <reaction evidence="6 8">
        <text>(sulfur carrier)-H + L-cysteine = (sulfur carrier)-SH + L-alanine</text>
        <dbReference type="Rhea" id="RHEA:43892"/>
        <dbReference type="Rhea" id="RHEA-COMP:14737"/>
        <dbReference type="Rhea" id="RHEA-COMP:14739"/>
        <dbReference type="ChEBI" id="CHEBI:29917"/>
        <dbReference type="ChEBI" id="CHEBI:35235"/>
        <dbReference type="ChEBI" id="CHEBI:57972"/>
        <dbReference type="ChEBI" id="CHEBI:64428"/>
        <dbReference type="EC" id="2.8.1.7"/>
    </reaction>
</comment>
<dbReference type="InterPro" id="IPR020578">
    <property type="entry name" value="Aminotrans_V_PyrdxlP_BS"/>
</dbReference>
<protein>
    <recommendedName>
        <fullName evidence="3 8">Cysteine desulfurase</fullName>
        <ecNumber evidence="3 8">2.8.1.7</ecNumber>
    </recommendedName>
</protein>
<dbReference type="CDD" id="cd06453">
    <property type="entry name" value="SufS_like"/>
    <property type="match status" value="1"/>
</dbReference>
<evidence type="ECO:0000256" key="5">
    <source>
        <dbReference type="ARBA" id="ARBA00022898"/>
    </source>
</evidence>
<gene>
    <name evidence="10" type="primary">sufS</name>
    <name evidence="10" type="ORF">CFX0092_A0279</name>
</gene>
<feature type="domain" description="Aminotransferase class V" evidence="9">
    <location>
        <begin position="25"/>
        <end position="395"/>
    </location>
</feature>
<dbReference type="GO" id="GO:0016829">
    <property type="term" value="F:lyase activity"/>
    <property type="evidence" value="ECO:0007669"/>
    <property type="project" value="UniProtKB-KW"/>
</dbReference>
<dbReference type="EMBL" id="LN890655">
    <property type="protein sequence ID" value="CUS02160.2"/>
    <property type="molecule type" value="Genomic_DNA"/>
</dbReference>
<evidence type="ECO:0000313" key="11">
    <source>
        <dbReference type="Proteomes" id="UP000215027"/>
    </source>
</evidence>
<evidence type="ECO:0000259" key="9">
    <source>
        <dbReference type="Pfam" id="PF00266"/>
    </source>
</evidence>
<dbReference type="InterPro" id="IPR015421">
    <property type="entry name" value="PyrdxlP-dep_Trfase_major"/>
</dbReference>
<accession>A0A160T1C7</accession>
<dbReference type="RefSeq" id="WP_095041807.1">
    <property type="nucleotide sequence ID" value="NZ_LN890655.1"/>
</dbReference>
<dbReference type="InterPro" id="IPR015422">
    <property type="entry name" value="PyrdxlP-dep_Trfase_small"/>
</dbReference>
<comment type="similarity">
    <text evidence="2 8">Belongs to the class-V pyridoxal-phosphate-dependent aminotransferase family. Csd subfamily.</text>
</comment>
<reference evidence="10" key="1">
    <citation type="submission" date="2016-01" db="EMBL/GenBank/DDBJ databases">
        <authorList>
            <person name="Mcilroy J.S."/>
            <person name="Karst M S."/>
            <person name="Albertsen M."/>
        </authorList>
    </citation>
    <scope>NUCLEOTIDE SEQUENCE</scope>
    <source>
        <strain evidence="10">Cfx-K</strain>
    </source>
</reference>
<organism evidence="10 11">
    <name type="scientific">Candidatus Promineifilum breve</name>
    <dbReference type="NCBI Taxonomy" id="1806508"/>
    <lineage>
        <taxon>Bacteria</taxon>
        <taxon>Bacillati</taxon>
        <taxon>Chloroflexota</taxon>
        <taxon>Ardenticatenia</taxon>
        <taxon>Candidatus Promineifilales</taxon>
        <taxon>Candidatus Promineifilaceae</taxon>
        <taxon>Candidatus Promineifilum</taxon>
    </lineage>
</organism>
<evidence type="ECO:0000256" key="3">
    <source>
        <dbReference type="ARBA" id="ARBA00012239"/>
    </source>
</evidence>
<evidence type="ECO:0000256" key="7">
    <source>
        <dbReference type="RuleBase" id="RU004504"/>
    </source>
</evidence>
<comment type="cofactor">
    <cofactor evidence="1 7">
        <name>pyridoxal 5'-phosphate</name>
        <dbReference type="ChEBI" id="CHEBI:597326"/>
    </cofactor>
</comment>
<dbReference type="Gene3D" id="3.90.1150.10">
    <property type="entry name" value="Aspartate Aminotransferase, domain 1"/>
    <property type="match status" value="1"/>
</dbReference>
<keyword evidence="5 8" id="KW-0663">Pyridoxal phosphate</keyword>
<dbReference type="GO" id="GO:0031071">
    <property type="term" value="F:cysteine desulfurase activity"/>
    <property type="evidence" value="ECO:0007669"/>
    <property type="project" value="UniProtKB-UniRule"/>
</dbReference>
<evidence type="ECO:0000313" key="10">
    <source>
        <dbReference type="EMBL" id="CUS02160.2"/>
    </source>
</evidence>
<dbReference type="Proteomes" id="UP000215027">
    <property type="component" value="Chromosome I"/>
</dbReference>
<dbReference type="OrthoDB" id="9804366at2"/>
<dbReference type="AlphaFoldDB" id="A0A160T1C7"/>
<dbReference type="InterPro" id="IPR010970">
    <property type="entry name" value="Cys_dSase_SufS"/>
</dbReference>
<dbReference type="SUPFAM" id="SSF53383">
    <property type="entry name" value="PLP-dependent transferases"/>
    <property type="match status" value="1"/>
</dbReference>
<keyword evidence="11" id="KW-1185">Reference proteome</keyword>
<sequence>MYDIERVRADFPILNTEVYPGVPLVYLDSAASSQKPLPVLRAMDDYYRGYHANVHRGIHRLSELATAAYEAARVKVAGLIGAPTPEEIIFVSNATEGFNLVAYSWGRTNVGAGDEILLTEMEHHANIVPWQILAAERGATVRYLPIREDGTLALERLDEFLTQRTRLFSFTAASNVLGTINPVRALVDAAHAVGAVAMVDAAQLVPHRAADVVALDCDFMAFSSHKMCGPTGIGVLYGKRDLLEAMPPFMGGGDMIRRVTFDGFIPNELPLKFEAGTPRIAEAIGLGAAVDYLLALGLDDIHAHEVALADYALEALSEIPGLTMLGPRAGQRGGLATFTLEGVHPHDIAEILDKDGIAIRAGHHCAMPLHHKLGINASARASFYVHTTQAEIDQLVTALHRVRSVFRLE</sequence>
<dbReference type="GO" id="GO:0030170">
    <property type="term" value="F:pyridoxal phosphate binding"/>
    <property type="evidence" value="ECO:0007669"/>
    <property type="project" value="UniProtKB-UniRule"/>
</dbReference>
<dbReference type="InterPro" id="IPR015424">
    <property type="entry name" value="PyrdxlP-dep_Trfase"/>
</dbReference>
<keyword evidence="10" id="KW-0456">Lyase</keyword>
<dbReference type="GO" id="GO:0006534">
    <property type="term" value="P:cysteine metabolic process"/>
    <property type="evidence" value="ECO:0007669"/>
    <property type="project" value="UniProtKB-UniRule"/>
</dbReference>
<evidence type="ECO:0000256" key="4">
    <source>
        <dbReference type="ARBA" id="ARBA00022679"/>
    </source>
</evidence>
<evidence type="ECO:0000256" key="2">
    <source>
        <dbReference type="ARBA" id="ARBA00010447"/>
    </source>
</evidence>
<evidence type="ECO:0000256" key="1">
    <source>
        <dbReference type="ARBA" id="ARBA00001933"/>
    </source>
</evidence>
<dbReference type="PANTHER" id="PTHR43586">
    <property type="entry name" value="CYSTEINE DESULFURASE"/>
    <property type="match status" value="1"/>
</dbReference>
<name>A0A160T1C7_9CHLR</name>
<keyword evidence="4 8" id="KW-0808">Transferase</keyword>
<dbReference type="Gene3D" id="3.40.640.10">
    <property type="entry name" value="Type I PLP-dependent aspartate aminotransferase-like (Major domain)"/>
    <property type="match status" value="1"/>
</dbReference>
<dbReference type="NCBIfam" id="TIGR01979">
    <property type="entry name" value="sufS"/>
    <property type="match status" value="1"/>
</dbReference>
<dbReference type="EC" id="2.8.1.7" evidence="3 8"/>
<dbReference type="InterPro" id="IPR000192">
    <property type="entry name" value="Aminotrans_V_dom"/>
</dbReference>
<dbReference type="KEGG" id="pbf:CFX0092_A0279"/>
<dbReference type="PROSITE" id="PS00595">
    <property type="entry name" value="AA_TRANSFER_CLASS_5"/>
    <property type="match status" value="1"/>
</dbReference>
<dbReference type="Pfam" id="PF00266">
    <property type="entry name" value="Aminotran_5"/>
    <property type="match status" value="1"/>
</dbReference>
<comment type="function">
    <text evidence="8">Catalyzes the removal of elemental sulfur and selenium atoms from L-cysteine, L-cystine, L-selenocysteine, and L-selenocystine to produce L-alanine.</text>
</comment>
<proteinExistence type="inferred from homology"/>
<evidence type="ECO:0000256" key="6">
    <source>
        <dbReference type="ARBA" id="ARBA00050776"/>
    </source>
</evidence>
<evidence type="ECO:0000256" key="8">
    <source>
        <dbReference type="RuleBase" id="RU004506"/>
    </source>
</evidence>
<dbReference type="PANTHER" id="PTHR43586:SF8">
    <property type="entry name" value="CYSTEINE DESULFURASE 1, CHLOROPLASTIC"/>
    <property type="match status" value="1"/>
</dbReference>